<reference evidence="2 3" key="1">
    <citation type="submission" date="2020-02" db="EMBL/GenBank/DDBJ databases">
        <title>Draft genome sequence of Haematococcus lacustris strain NIES-144.</title>
        <authorList>
            <person name="Morimoto D."/>
            <person name="Nakagawa S."/>
            <person name="Yoshida T."/>
            <person name="Sawayama S."/>
        </authorList>
    </citation>
    <scope>NUCLEOTIDE SEQUENCE [LARGE SCALE GENOMIC DNA]</scope>
    <source>
        <strain evidence="2 3">NIES-144</strain>
    </source>
</reference>
<evidence type="ECO:0000259" key="1">
    <source>
        <dbReference type="Pfam" id="PF02538"/>
    </source>
</evidence>
<organism evidence="2 3">
    <name type="scientific">Haematococcus lacustris</name>
    <name type="common">Green alga</name>
    <name type="synonym">Haematococcus pluvialis</name>
    <dbReference type="NCBI Taxonomy" id="44745"/>
    <lineage>
        <taxon>Eukaryota</taxon>
        <taxon>Viridiplantae</taxon>
        <taxon>Chlorophyta</taxon>
        <taxon>core chlorophytes</taxon>
        <taxon>Chlorophyceae</taxon>
        <taxon>CS clade</taxon>
        <taxon>Chlamydomonadales</taxon>
        <taxon>Haematococcaceae</taxon>
        <taxon>Haematococcus</taxon>
    </lineage>
</organism>
<dbReference type="GO" id="GO:0005829">
    <property type="term" value="C:cytosol"/>
    <property type="evidence" value="ECO:0007669"/>
    <property type="project" value="TreeGrafter"/>
</dbReference>
<feature type="domain" description="Hydantoinase B/oxoprolinase" evidence="1">
    <location>
        <begin position="130"/>
        <end position="238"/>
    </location>
</feature>
<dbReference type="AlphaFoldDB" id="A0A699Z3C0"/>
<gene>
    <name evidence="2" type="ORF">HaLaN_12988</name>
</gene>
<dbReference type="GO" id="GO:0006749">
    <property type="term" value="P:glutathione metabolic process"/>
    <property type="evidence" value="ECO:0007669"/>
    <property type="project" value="TreeGrafter"/>
</dbReference>
<evidence type="ECO:0000313" key="2">
    <source>
        <dbReference type="EMBL" id="GFH16551.1"/>
    </source>
</evidence>
<dbReference type="InterPro" id="IPR003692">
    <property type="entry name" value="Hydantoinase_B"/>
</dbReference>
<proteinExistence type="predicted"/>
<dbReference type="Proteomes" id="UP000485058">
    <property type="component" value="Unassembled WGS sequence"/>
</dbReference>
<dbReference type="Pfam" id="PF02538">
    <property type="entry name" value="Hydantoinase_B"/>
    <property type="match status" value="1"/>
</dbReference>
<evidence type="ECO:0000313" key="3">
    <source>
        <dbReference type="Proteomes" id="UP000485058"/>
    </source>
</evidence>
<dbReference type="PANTHER" id="PTHR11365:SF2">
    <property type="entry name" value="5-OXOPROLINASE"/>
    <property type="match status" value="1"/>
</dbReference>
<feature type="non-terminal residue" evidence="2">
    <location>
        <position position="1"/>
    </location>
</feature>
<comment type="caution">
    <text evidence="2">The sequence shown here is derived from an EMBL/GenBank/DDBJ whole genome shotgun (WGS) entry which is preliminary data.</text>
</comment>
<name>A0A699Z3C0_HAELA</name>
<sequence length="239" mass="24912">VRYYSPGGPGAAEGLQPGDVLASNHPQLAGGSHLPDITVITPVFQEGRIVFFVASRGHHADIGGISPGSMPPASKLLVEEGAAIVSFKLAALQEEGITQLLLAPGQHAARLPGCSGTRALADNLSDLRAQVGGNVLTSQRVTDVVLRAFQAAAASQGCMNNLTFGDEQMGYYETIAGGAGAGPGWHGRSGVHTHMTNTRITDPEILERRYPVVLRRFELRSGSGGGGQWKGGDGVVREP</sequence>
<dbReference type="InterPro" id="IPR045079">
    <property type="entry name" value="Oxoprolinase-like"/>
</dbReference>
<keyword evidence="3" id="KW-1185">Reference proteome</keyword>
<dbReference type="EMBL" id="BLLF01001014">
    <property type="protein sequence ID" value="GFH16551.1"/>
    <property type="molecule type" value="Genomic_DNA"/>
</dbReference>
<dbReference type="GO" id="GO:0017168">
    <property type="term" value="F:5-oxoprolinase (ATP-hydrolyzing) activity"/>
    <property type="evidence" value="ECO:0007669"/>
    <property type="project" value="TreeGrafter"/>
</dbReference>
<protein>
    <recommendedName>
        <fullName evidence="1">Hydantoinase B/oxoprolinase domain-containing protein</fullName>
    </recommendedName>
</protein>
<accession>A0A699Z3C0</accession>
<dbReference type="PANTHER" id="PTHR11365">
    <property type="entry name" value="5-OXOPROLINASE RELATED"/>
    <property type="match status" value="1"/>
</dbReference>